<dbReference type="Pfam" id="PF18648">
    <property type="entry name" value="ADPRTs_Tse2"/>
    <property type="match status" value="1"/>
</dbReference>
<reference evidence="2 3" key="1">
    <citation type="submission" date="2020-04" db="EMBL/GenBank/DDBJ databases">
        <title>Molecular characterization of pseudomonads from Agaricus bisporus reveal novel blotch 2 pathogens in Western Europe.</title>
        <authorList>
            <person name="Taparia T."/>
            <person name="Krijger M."/>
            <person name="Haynes E."/>
            <person name="Elpinstone J.G."/>
            <person name="Noble R."/>
            <person name="Van Der Wolf J."/>
        </authorList>
    </citation>
    <scope>NUCLEOTIDE SEQUENCE [LARGE SCALE GENOMIC DNA]</scope>
    <source>
        <strain evidence="2 3">IPO3738</strain>
    </source>
</reference>
<proteinExistence type="predicted"/>
<protein>
    <recommendedName>
        <fullName evidence="1">Tse2 ADP-ribosyltransferase toxin domain-containing protein</fullName>
    </recommendedName>
</protein>
<feature type="domain" description="Tse2 ADP-ribosyltransferase toxin" evidence="1">
    <location>
        <begin position="28"/>
        <end position="154"/>
    </location>
</feature>
<comment type="caution">
    <text evidence="2">The sequence shown here is derived from an EMBL/GenBank/DDBJ whole genome shotgun (WGS) entry which is preliminary data.</text>
</comment>
<accession>A0A7Y7Y331</accession>
<dbReference type="GeneID" id="57660163"/>
<gene>
    <name evidence="2" type="ORF">HX845_25370</name>
</gene>
<dbReference type="EMBL" id="JACAQE010000009">
    <property type="protein sequence ID" value="NWC17010.1"/>
    <property type="molecule type" value="Genomic_DNA"/>
</dbReference>
<evidence type="ECO:0000313" key="3">
    <source>
        <dbReference type="Proteomes" id="UP000517547"/>
    </source>
</evidence>
<sequence>MSESKLDRTILVPKDQVDRFFFGEIPTNLWRALRSDSPLPLLAPVEKGYMMDNRQFRRPDITVETVENKEWVIIHPTKPEGTSTFDRSQTFKGKRWDYYRLPEGTKIPDGLVIVKDGYNESFEATHYTIAPVRSMLLSTYKRLLADLAQSAIKEGNL</sequence>
<organism evidence="2 3">
    <name type="scientific">Pseudomonas gingeri</name>
    <dbReference type="NCBI Taxonomy" id="117681"/>
    <lineage>
        <taxon>Bacteria</taxon>
        <taxon>Pseudomonadati</taxon>
        <taxon>Pseudomonadota</taxon>
        <taxon>Gammaproteobacteria</taxon>
        <taxon>Pseudomonadales</taxon>
        <taxon>Pseudomonadaceae</taxon>
        <taxon>Pseudomonas</taxon>
    </lineage>
</organism>
<name>A0A7Y7Y331_9PSED</name>
<dbReference type="AlphaFoldDB" id="A0A7Y7Y331"/>
<evidence type="ECO:0000259" key="1">
    <source>
        <dbReference type="Pfam" id="PF18648"/>
    </source>
</evidence>
<evidence type="ECO:0000313" key="2">
    <source>
        <dbReference type="EMBL" id="NWC17010.1"/>
    </source>
</evidence>
<dbReference type="Proteomes" id="UP000517547">
    <property type="component" value="Unassembled WGS sequence"/>
</dbReference>
<dbReference type="InterPro" id="IPR041018">
    <property type="entry name" value="ADPRTs_Tse2"/>
</dbReference>
<dbReference type="RefSeq" id="WP_017123514.1">
    <property type="nucleotide sequence ID" value="NZ_JACAOK010000007.1"/>
</dbReference>